<dbReference type="EMBL" id="BLKY01000001">
    <property type="protein sequence ID" value="GFG84047.1"/>
    <property type="molecule type" value="Genomic_DNA"/>
</dbReference>
<evidence type="ECO:0000313" key="4">
    <source>
        <dbReference type="Proteomes" id="UP000465305"/>
    </source>
</evidence>
<dbReference type="Proteomes" id="UP000465305">
    <property type="component" value="Unassembled WGS sequence"/>
</dbReference>
<gene>
    <name evidence="1" type="ORF">MALGJ_07230</name>
    <name evidence="2" type="ORF">MALGJ_24270</name>
    <name evidence="3" type="ORF">MALGJ_45980</name>
</gene>
<name>A0A7I9YAL4_MYCAL</name>
<sequence length="90" mass="10009">MICTYIDQNKDRFGVEPICRVLSAHGVKIAPSTYYDAHARGRSARAAADEDLKPQIRQVFERNYGSTGPAKCGWPSTATVWQWPAAPWNG</sequence>
<organism evidence="2 4">
    <name type="scientific">Mycolicibacter algericus</name>
    <name type="common">Mycobacterium algericum</name>
    <dbReference type="NCBI Taxonomy" id="1288388"/>
    <lineage>
        <taxon>Bacteria</taxon>
        <taxon>Bacillati</taxon>
        <taxon>Actinomycetota</taxon>
        <taxon>Actinomycetes</taxon>
        <taxon>Mycobacteriales</taxon>
        <taxon>Mycobacteriaceae</taxon>
        <taxon>Mycolicibacter</taxon>
    </lineage>
</organism>
<protein>
    <recommendedName>
        <fullName evidence="5">Transposase</fullName>
    </recommendedName>
</protein>
<comment type="caution">
    <text evidence="2">The sequence shown here is derived from an EMBL/GenBank/DDBJ whole genome shotgun (WGS) entry which is preliminary data.</text>
</comment>
<reference evidence="2 4" key="1">
    <citation type="journal article" date="2019" name="Emerg. Microbes Infect.">
        <title>Comprehensive subspecies identification of 175 nontuberculous mycobacteria species based on 7547 genomic profiles.</title>
        <authorList>
            <person name="Matsumoto Y."/>
            <person name="Kinjo T."/>
            <person name="Motooka D."/>
            <person name="Nabeya D."/>
            <person name="Jung N."/>
            <person name="Uechi K."/>
            <person name="Horii T."/>
            <person name="Iida T."/>
            <person name="Fujita J."/>
            <person name="Nakamura S."/>
        </authorList>
    </citation>
    <scope>NUCLEOTIDE SEQUENCE [LARGE SCALE GENOMIC DNA]</scope>
    <source>
        <strain evidence="2 4">JCM 30723</strain>
    </source>
</reference>
<evidence type="ECO:0008006" key="5">
    <source>
        <dbReference type="Google" id="ProtNLM"/>
    </source>
</evidence>
<proteinExistence type="predicted"/>
<dbReference type="EMBL" id="BLKY01000001">
    <property type="protein sequence ID" value="GFG85751.1"/>
    <property type="molecule type" value="Genomic_DNA"/>
</dbReference>
<dbReference type="EMBL" id="BLKY01000002">
    <property type="protein sequence ID" value="GFG87922.1"/>
    <property type="molecule type" value="Genomic_DNA"/>
</dbReference>
<evidence type="ECO:0000313" key="1">
    <source>
        <dbReference type="EMBL" id="GFG84047.1"/>
    </source>
</evidence>
<dbReference type="AlphaFoldDB" id="A0A7I9YAL4"/>
<evidence type="ECO:0000313" key="2">
    <source>
        <dbReference type="EMBL" id="GFG85751.1"/>
    </source>
</evidence>
<accession>A0A7I9YAL4</accession>
<evidence type="ECO:0000313" key="3">
    <source>
        <dbReference type="EMBL" id="GFG87922.1"/>
    </source>
</evidence>
<reference evidence="2" key="2">
    <citation type="submission" date="2020-02" db="EMBL/GenBank/DDBJ databases">
        <authorList>
            <person name="Matsumoto Y."/>
            <person name="Motooka D."/>
            <person name="Nakamura S."/>
        </authorList>
    </citation>
    <scope>NUCLEOTIDE SEQUENCE</scope>
    <source>
        <strain evidence="2">JCM 30723</strain>
    </source>
</reference>